<dbReference type="EMBL" id="JAHYIQ010000001">
    <property type="protein sequence ID" value="KAK1136611.1"/>
    <property type="molecule type" value="Genomic_DNA"/>
</dbReference>
<accession>A0AA40KXG1</accession>
<proteinExistence type="predicted"/>
<dbReference type="Proteomes" id="UP001177670">
    <property type="component" value="Unassembled WGS sequence"/>
</dbReference>
<comment type="caution">
    <text evidence="1">The sequence shown here is derived from an EMBL/GenBank/DDBJ whole genome shotgun (WGS) entry which is preliminary data.</text>
</comment>
<reference evidence="1" key="1">
    <citation type="submission" date="2021-10" db="EMBL/GenBank/DDBJ databases">
        <title>Melipona bicolor Genome sequencing and assembly.</title>
        <authorList>
            <person name="Araujo N.S."/>
            <person name="Arias M.C."/>
        </authorList>
    </citation>
    <scope>NUCLEOTIDE SEQUENCE</scope>
    <source>
        <strain evidence="1">USP_2M_L1-L4_2017</strain>
        <tissue evidence="1">Whole body</tissue>
    </source>
</reference>
<sequence>MRKCIKFRSHKEFIRESFHTTIPTVWVQARSGKFIGFLVSLAVLCRQKTLATWLDFVLSRQGPRLWIEAWHQLSRTREKHGTARSPKTATGIWPFVPHPEPAIFRSRRKGNRESVRASLRLAIQNQFDFRVAKFTFSRHKVTTRGQPPDIQRAKSNAVHSLLNTISSRYAREYWSFEPDTRIGSNATKCTLLVISATEANHGFRSSRY</sequence>
<gene>
    <name evidence="1" type="ORF">K0M31_001157</name>
</gene>
<organism evidence="1 2">
    <name type="scientific">Melipona bicolor</name>
    <dbReference type="NCBI Taxonomy" id="60889"/>
    <lineage>
        <taxon>Eukaryota</taxon>
        <taxon>Metazoa</taxon>
        <taxon>Ecdysozoa</taxon>
        <taxon>Arthropoda</taxon>
        <taxon>Hexapoda</taxon>
        <taxon>Insecta</taxon>
        <taxon>Pterygota</taxon>
        <taxon>Neoptera</taxon>
        <taxon>Endopterygota</taxon>
        <taxon>Hymenoptera</taxon>
        <taxon>Apocrita</taxon>
        <taxon>Aculeata</taxon>
        <taxon>Apoidea</taxon>
        <taxon>Anthophila</taxon>
        <taxon>Apidae</taxon>
        <taxon>Melipona</taxon>
    </lineage>
</organism>
<dbReference type="AlphaFoldDB" id="A0AA40KXG1"/>
<keyword evidence="2" id="KW-1185">Reference proteome</keyword>
<protein>
    <submittedName>
        <fullName evidence="1">Uncharacterized protein</fullName>
    </submittedName>
</protein>
<evidence type="ECO:0000313" key="2">
    <source>
        <dbReference type="Proteomes" id="UP001177670"/>
    </source>
</evidence>
<name>A0AA40KXG1_9HYME</name>
<evidence type="ECO:0000313" key="1">
    <source>
        <dbReference type="EMBL" id="KAK1136611.1"/>
    </source>
</evidence>